<keyword evidence="3" id="KW-1185">Reference proteome</keyword>
<protein>
    <recommendedName>
        <fullName evidence="4">Histidine kinase</fullName>
    </recommendedName>
</protein>
<comment type="caution">
    <text evidence="2">The sequence shown here is derived from an EMBL/GenBank/DDBJ whole genome shotgun (WGS) entry which is preliminary data.</text>
</comment>
<dbReference type="Proteomes" id="UP000624709">
    <property type="component" value="Unassembled WGS sequence"/>
</dbReference>
<feature type="region of interest" description="Disordered" evidence="1">
    <location>
        <begin position="23"/>
        <end position="46"/>
    </location>
</feature>
<sequence>MVSLGHRGAGIQGTNPYVSGEFLHNEGMTLGPDDDTARRRQADEHWTRRRDLERQLHDGPALRIAALTLHLGLLGQKAGDLRHDIEDLQGQLHIVLQELRLIADQIYPPLLQEAGLGAALRELASVLPAPVRVDAADGRFDPAVEGVAYFAVLEVLRDHPVTTRTVDITVRRDDDGLALDLAGADTGRGVTVGDRIAWLGGVVEIVEDAGRRTIKVRIPCG</sequence>
<proteinExistence type="predicted"/>
<evidence type="ECO:0008006" key="4">
    <source>
        <dbReference type="Google" id="ProtNLM"/>
    </source>
</evidence>
<organism evidence="2 3">
    <name type="scientific">Actinoplanes palleronii</name>
    <dbReference type="NCBI Taxonomy" id="113570"/>
    <lineage>
        <taxon>Bacteria</taxon>
        <taxon>Bacillati</taxon>
        <taxon>Actinomycetota</taxon>
        <taxon>Actinomycetes</taxon>
        <taxon>Micromonosporales</taxon>
        <taxon>Micromonosporaceae</taxon>
        <taxon>Actinoplanes</taxon>
    </lineage>
</organism>
<evidence type="ECO:0000313" key="2">
    <source>
        <dbReference type="EMBL" id="GIE70850.1"/>
    </source>
</evidence>
<evidence type="ECO:0000256" key="1">
    <source>
        <dbReference type="SAM" id="MobiDB-lite"/>
    </source>
</evidence>
<accession>A0ABQ4BJJ5</accession>
<gene>
    <name evidence="2" type="ORF">Apa02nite_069580</name>
</gene>
<dbReference type="EMBL" id="BOMS01000111">
    <property type="protein sequence ID" value="GIE70850.1"/>
    <property type="molecule type" value="Genomic_DNA"/>
</dbReference>
<reference evidence="2 3" key="1">
    <citation type="submission" date="2021-01" db="EMBL/GenBank/DDBJ databases">
        <title>Whole genome shotgun sequence of Actinoplanes palleronii NBRC 14916.</title>
        <authorList>
            <person name="Komaki H."/>
            <person name="Tamura T."/>
        </authorList>
    </citation>
    <scope>NUCLEOTIDE SEQUENCE [LARGE SCALE GENOMIC DNA]</scope>
    <source>
        <strain evidence="2 3">NBRC 14916</strain>
    </source>
</reference>
<feature type="compositionally biased region" description="Basic and acidic residues" evidence="1">
    <location>
        <begin position="35"/>
        <end position="46"/>
    </location>
</feature>
<name>A0ABQ4BJJ5_9ACTN</name>
<evidence type="ECO:0000313" key="3">
    <source>
        <dbReference type="Proteomes" id="UP000624709"/>
    </source>
</evidence>